<evidence type="ECO:0000313" key="1">
    <source>
        <dbReference type="EMBL" id="KAJ1679210.1"/>
    </source>
</evidence>
<dbReference type="EMBL" id="JAMZIH010000527">
    <property type="protein sequence ID" value="KAJ1679210.1"/>
    <property type="molecule type" value="Genomic_DNA"/>
</dbReference>
<comment type="caution">
    <text evidence="1">The sequence shown here is derived from an EMBL/GenBank/DDBJ whole genome shotgun (WGS) entry which is preliminary data.</text>
</comment>
<gene>
    <name evidence="1" type="primary">rrp4</name>
    <name evidence="1" type="ORF">EV182_002511</name>
</gene>
<proteinExistence type="predicted"/>
<dbReference type="Proteomes" id="UP001145114">
    <property type="component" value="Unassembled WGS sequence"/>
</dbReference>
<reference evidence="1" key="1">
    <citation type="submission" date="2022-06" db="EMBL/GenBank/DDBJ databases">
        <title>Phylogenomic reconstructions and comparative analyses of Kickxellomycotina fungi.</title>
        <authorList>
            <person name="Reynolds N.K."/>
            <person name="Stajich J.E."/>
            <person name="Barry K."/>
            <person name="Grigoriev I.V."/>
            <person name="Crous P."/>
            <person name="Smith M.E."/>
        </authorList>
    </citation>
    <scope>NUCLEOTIDE SEQUENCE</scope>
    <source>
        <strain evidence="1">RSA 2271</strain>
    </source>
</reference>
<feature type="non-terminal residue" evidence="1">
    <location>
        <position position="1"/>
    </location>
</feature>
<accession>A0ACC1HV58</accession>
<keyword evidence="2" id="KW-1185">Reference proteome</keyword>
<organism evidence="1 2">
    <name type="scientific">Spiromyces aspiralis</name>
    <dbReference type="NCBI Taxonomy" id="68401"/>
    <lineage>
        <taxon>Eukaryota</taxon>
        <taxon>Fungi</taxon>
        <taxon>Fungi incertae sedis</taxon>
        <taxon>Zoopagomycota</taxon>
        <taxon>Kickxellomycotina</taxon>
        <taxon>Kickxellomycetes</taxon>
        <taxon>Kickxellales</taxon>
        <taxon>Kickxellaceae</taxon>
        <taxon>Spiromyces</taxon>
    </lineage>
</organism>
<name>A0ACC1HV58_9FUNG</name>
<evidence type="ECO:0000313" key="2">
    <source>
        <dbReference type="Proteomes" id="UP001145114"/>
    </source>
</evidence>
<protein>
    <submittedName>
        <fullName evidence="1">Exosome complex component rrp4</fullName>
    </submittedName>
</protein>
<sequence length="152" mass="17046">AEVQNYFSDGALSLHTRSLQYGKLRNGTFVKVFPRLVPRSRTHFHTLPCGVDVIMGVNGYIWVSKHVPVSTVVENAEAIYSNKNEKISDQEREAIARVCNCITLLDRLFIKITDTSVIYTYEASLGHNVKDLLNSEVASELAEQVRARLAAH</sequence>